<dbReference type="CDD" id="cd07583">
    <property type="entry name" value="nitrilase_5"/>
    <property type="match status" value="1"/>
</dbReference>
<evidence type="ECO:0000259" key="2">
    <source>
        <dbReference type="PROSITE" id="PS50263"/>
    </source>
</evidence>
<keyword evidence="3" id="KW-0378">Hydrolase</keyword>
<dbReference type="eggNOG" id="COG0388">
    <property type="taxonomic scope" value="Bacteria"/>
</dbReference>
<gene>
    <name evidence="3" type="ORF">FD51_GL001417</name>
</gene>
<protein>
    <submittedName>
        <fullName evidence="3">Carbon-nitrogen family hydrolase</fullName>
    </submittedName>
</protein>
<organism evidence="3 4">
    <name type="scientific">Lacticaseibacillus zeae DSM 20178 = KCTC 3804</name>
    <dbReference type="NCBI Taxonomy" id="1423816"/>
    <lineage>
        <taxon>Bacteria</taxon>
        <taxon>Bacillati</taxon>
        <taxon>Bacillota</taxon>
        <taxon>Bacilli</taxon>
        <taxon>Lactobacillales</taxon>
        <taxon>Lactobacillaceae</taxon>
        <taxon>Lacticaseibacillus</taxon>
    </lineage>
</organism>
<comment type="similarity">
    <text evidence="1">Belongs to the carbon-nitrogen hydrolase superfamily. NIT1/NIT2 family.</text>
</comment>
<evidence type="ECO:0000256" key="1">
    <source>
        <dbReference type="ARBA" id="ARBA00010613"/>
    </source>
</evidence>
<dbReference type="Gene3D" id="3.60.110.10">
    <property type="entry name" value="Carbon-nitrogen hydrolase"/>
    <property type="match status" value="1"/>
</dbReference>
<accession>A0A0R1EZF5</accession>
<dbReference type="RefSeq" id="WP_010490350.1">
    <property type="nucleotide sequence ID" value="NZ_AZCT01000002.1"/>
</dbReference>
<dbReference type="AlphaFoldDB" id="A0A0R1EZF5"/>
<dbReference type="EMBL" id="AZCT01000002">
    <property type="protein sequence ID" value="KRK13219.1"/>
    <property type="molecule type" value="Genomic_DNA"/>
</dbReference>
<comment type="caution">
    <text evidence="3">The sequence shown here is derived from an EMBL/GenBank/DDBJ whole genome shotgun (WGS) entry which is preliminary data.</text>
</comment>
<dbReference type="InterPro" id="IPR003010">
    <property type="entry name" value="C-N_Hydrolase"/>
</dbReference>
<dbReference type="GO" id="GO:0016787">
    <property type="term" value="F:hydrolase activity"/>
    <property type="evidence" value="ECO:0007669"/>
    <property type="project" value="UniProtKB-KW"/>
</dbReference>
<evidence type="ECO:0000313" key="3">
    <source>
        <dbReference type="EMBL" id="KRK13219.1"/>
    </source>
</evidence>
<dbReference type="Proteomes" id="UP000051984">
    <property type="component" value="Unassembled WGS sequence"/>
</dbReference>
<dbReference type="PROSITE" id="PS50263">
    <property type="entry name" value="CN_HYDROLASE"/>
    <property type="match status" value="1"/>
</dbReference>
<proteinExistence type="inferred from homology"/>
<name>A0A0R1EZF5_LACZE</name>
<dbReference type="PATRIC" id="fig|1423816.3.peg.1478"/>
<reference evidence="3 4" key="1">
    <citation type="journal article" date="2015" name="Genome Announc.">
        <title>Expanding the biotechnology potential of lactobacilli through comparative genomics of 213 strains and associated genera.</title>
        <authorList>
            <person name="Sun Z."/>
            <person name="Harris H.M."/>
            <person name="McCann A."/>
            <person name="Guo C."/>
            <person name="Argimon S."/>
            <person name="Zhang W."/>
            <person name="Yang X."/>
            <person name="Jeffery I.B."/>
            <person name="Cooney J.C."/>
            <person name="Kagawa T.F."/>
            <person name="Liu W."/>
            <person name="Song Y."/>
            <person name="Salvetti E."/>
            <person name="Wrobel A."/>
            <person name="Rasinkangas P."/>
            <person name="Parkhill J."/>
            <person name="Rea M.C."/>
            <person name="O'Sullivan O."/>
            <person name="Ritari J."/>
            <person name="Douillard F.P."/>
            <person name="Paul Ross R."/>
            <person name="Yang R."/>
            <person name="Briner A.E."/>
            <person name="Felis G.E."/>
            <person name="de Vos W.M."/>
            <person name="Barrangou R."/>
            <person name="Klaenhammer T.R."/>
            <person name="Caufield P.W."/>
            <person name="Cui Y."/>
            <person name="Zhang H."/>
            <person name="O'Toole P.W."/>
        </authorList>
    </citation>
    <scope>NUCLEOTIDE SEQUENCE [LARGE SCALE GENOMIC DNA]</scope>
    <source>
        <strain evidence="3 4">DSM 20178</strain>
    </source>
</reference>
<dbReference type="PANTHER" id="PTHR23088">
    <property type="entry name" value="NITRILASE-RELATED"/>
    <property type="match status" value="1"/>
</dbReference>
<dbReference type="SUPFAM" id="SSF56317">
    <property type="entry name" value="Carbon-nitrogen hydrolase"/>
    <property type="match status" value="1"/>
</dbReference>
<dbReference type="InterPro" id="IPR036526">
    <property type="entry name" value="C-N_Hydrolase_sf"/>
</dbReference>
<dbReference type="Pfam" id="PF00795">
    <property type="entry name" value="CN_hydrolase"/>
    <property type="match status" value="1"/>
</dbReference>
<feature type="domain" description="CN hydrolase" evidence="2">
    <location>
        <begin position="4"/>
        <end position="241"/>
    </location>
</feature>
<evidence type="ECO:0000313" key="4">
    <source>
        <dbReference type="Proteomes" id="UP000051984"/>
    </source>
</evidence>
<sequence>MTQLTLALAQIDIAFGQPERNYQTVADAVAEAAQKKSDVVMLPEMWNTGYDLEHLETLADPDGLRTQTFLSDLARHYHLTIVGGSVATAENDHFFNRSLTLDAQGHLLAAYAKAHLFRLMNEEKFITAGSEADHFTLTVPASVAICYDLRFPEWFRRMASDGTQLFFLPAEWPTPRLLQFGALLTARAIENQAFVVAVNRVGQDPDNDFGGQSQVIDPFGTRLLQLDDQPQVGIVTIDLDQIAAARQQIPVFTDRRPELY</sequence>
<dbReference type="PANTHER" id="PTHR23088:SF27">
    <property type="entry name" value="DEAMINATED GLUTATHIONE AMIDASE"/>
    <property type="match status" value="1"/>
</dbReference>